<organism evidence="1">
    <name type="scientific">termite gut metagenome</name>
    <dbReference type="NCBI Taxonomy" id="433724"/>
    <lineage>
        <taxon>unclassified sequences</taxon>
        <taxon>metagenomes</taxon>
        <taxon>organismal metagenomes</taxon>
    </lineage>
</organism>
<accession>A0A5J4RRS0</accession>
<name>A0A5J4RRS0_9ZZZZ</name>
<dbReference type="AlphaFoldDB" id="A0A5J4RRS0"/>
<gene>
    <name evidence="1" type="ORF">EZS27_015236</name>
</gene>
<reference evidence="1" key="1">
    <citation type="submission" date="2019-03" db="EMBL/GenBank/DDBJ databases">
        <title>Single cell metagenomics reveals metabolic interactions within the superorganism composed of flagellate Streblomastix strix and complex community of Bacteroidetes bacteria on its surface.</title>
        <authorList>
            <person name="Treitli S.C."/>
            <person name="Kolisko M."/>
            <person name="Husnik F."/>
            <person name="Keeling P."/>
            <person name="Hampl V."/>
        </authorList>
    </citation>
    <scope>NUCLEOTIDE SEQUENCE</scope>
    <source>
        <strain evidence="1">STM</strain>
    </source>
</reference>
<dbReference type="EMBL" id="SNRY01000776">
    <property type="protein sequence ID" value="KAA6336606.1"/>
    <property type="molecule type" value="Genomic_DNA"/>
</dbReference>
<comment type="caution">
    <text evidence="1">The sequence shown here is derived from an EMBL/GenBank/DDBJ whole genome shotgun (WGS) entry which is preliminary data.</text>
</comment>
<evidence type="ECO:0000313" key="1">
    <source>
        <dbReference type="EMBL" id="KAA6336606.1"/>
    </source>
</evidence>
<proteinExistence type="predicted"/>
<sequence>MVATWEQPPSGSERSKKGFGQEKMEFFADKNTSCYCLMTIKSAIVGGRYRYAERLPVDFGIST</sequence>
<protein>
    <submittedName>
        <fullName evidence="1">Uncharacterized protein</fullName>
    </submittedName>
</protein>